<evidence type="ECO:0000313" key="4">
    <source>
        <dbReference type="Proteomes" id="UP000007881"/>
    </source>
</evidence>
<sequence length="73" mass="8105">MASFKEGDSVKWKYGSSHGHGTVKSVFEEKTTRKIKGNEVTREGSKDDPALYIENDKDDSGNVLKLASEVEKD</sequence>
<dbReference type="STRING" id="1142394.PSMK_29830"/>
<dbReference type="Proteomes" id="UP000007881">
    <property type="component" value="Chromosome"/>
</dbReference>
<evidence type="ECO:0000313" key="3">
    <source>
        <dbReference type="EMBL" id="BAM05142.1"/>
    </source>
</evidence>
<feature type="domain" description="Hypervirulence associated protein TUDOR" evidence="2">
    <location>
        <begin position="7"/>
        <end position="70"/>
    </location>
</feature>
<dbReference type="KEGG" id="phm:PSMK_29830"/>
<keyword evidence="4" id="KW-1185">Reference proteome</keyword>
<dbReference type="Pfam" id="PF11160">
    <property type="entry name" value="Hva1_TUDOR"/>
    <property type="match status" value="1"/>
</dbReference>
<dbReference type="OrthoDB" id="283968at2"/>
<dbReference type="HOGENOM" id="CLU_180079_0_0_0"/>
<name>I0IIQ4_PHYMF</name>
<organism evidence="3 4">
    <name type="scientific">Phycisphaera mikurensis (strain NBRC 102666 / KCTC 22515 / FYK2301M01)</name>
    <dbReference type="NCBI Taxonomy" id="1142394"/>
    <lineage>
        <taxon>Bacteria</taxon>
        <taxon>Pseudomonadati</taxon>
        <taxon>Planctomycetota</taxon>
        <taxon>Phycisphaerae</taxon>
        <taxon>Phycisphaerales</taxon>
        <taxon>Phycisphaeraceae</taxon>
        <taxon>Phycisphaera</taxon>
    </lineage>
</organism>
<dbReference type="AlphaFoldDB" id="I0IIQ4"/>
<proteinExistence type="predicted"/>
<protein>
    <recommendedName>
        <fullName evidence="2">Hypervirulence associated protein TUDOR domain-containing protein</fullName>
    </recommendedName>
</protein>
<feature type="region of interest" description="Disordered" evidence="1">
    <location>
        <begin position="1"/>
        <end position="58"/>
    </location>
</feature>
<feature type="compositionally biased region" description="Basic and acidic residues" evidence="1">
    <location>
        <begin position="26"/>
        <end position="58"/>
    </location>
</feature>
<dbReference type="InterPro" id="IPR021331">
    <property type="entry name" value="Hva1_TUDOR"/>
</dbReference>
<dbReference type="EMBL" id="AP012338">
    <property type="protein sequence ID" value="BAM05142.1"/>
    <property type="molecule type" value="Genomic_DNA"/>
</dbReference>
<dbReference type="eggNOG" id="ENOG5032YVA">
    <property type="taxonomic scope" value="Bacteria"/>
</dbReference>
<dbReference type="RefSeq" id="WP_014438350.1">
    <property type="nucleotide sequence ID" value="NC_017080.1"/>
</dbReference>
<gene>
    <name evidence="3" type="ordered locus">PSMK_29830</name>
</gene>
<feature type="compositionally biased region" description="Basic and acidic residues" evidence="1">
    <location>
        <begin position="1"/>
        <end position="11"/>
    </location>
</feature>
<evidence type="ECO:0000256" key="1">
    <source>
        <dbReference type="SAM" id="MobiDB-lite"/>
    </source>
</evidence>
<evidence type="ECO:0000259" key="2">
    <source>
        <dbReference type="Pfam" id="PF11160"/>
    </source>
</evidence>
<reference evidence="3 4" key="1">
    <citation type="submission" date="2012-02" db="EMBL/GenBank/DDBJ databases">
        <title>Complete genome sequence of Phycisphaera mikurensis NBRC 102666.</title>
        <authorList>
            <person name="Ankai A."/>
            <person name="Hosoyama A."/>
            <person name="Terui Y."/>
            <person name="Sekine M."/>
            <person name="Fukai R."/>
            <person name="Kato Y."/>
            <person name="Nakamura S."/>
            <person name="Yamada-Narita S."/>
            <person name="Kawakoshi A."/>
            <person name="Fukunaga Y."/>
            <person name="Yamazaki S."/>
            <person name="Fujita N."/>
        </authorList>
    </citation>
    <scope>NUCLEOTIDE SEQUENCE [LARGE SCALE GENOMIC DNA]</scope>
    <source>
        <strain evidence="4">NBRC 102666 / KCTC 22515 / FYK2301M01</strain>
    </source>
</reference>
<accession>I0IIQ4</accession>